<protein>
    <submittedName>
        <fullName evidence="1">Uncharacterized protein</fullName>
    </submittedName>
</protein>
<dbReference type="AlphaFoldDB" id="E0XTM0"/>
<organism evidence="1">
    <name type="scientific">uncultured nuHF1 cluster bacterium HF0130_31E21</name>
    <dbReference type="NCBI Taxonomy" id="710728"/>
    <lineage>
        <taxon>Bacteria</taxon>
        <taxon>environmental samples</taxon>
    </lineage>
</organism>
<sequence>MSRSPSQPISQWYSRDTLRLQLRGQPRFQSLMGTPHRVPFSSAVPIGLAEPSDNTLY</sequence>
<name>E0XTM0_9BACT</name>
<proteinExistence type="predicted"/>
<evidence type="ECO:0000313" key="1">
    <source>
        <dbReference type="EMBL" id="ADI17761.1"/>
    </source>
</evidence>
<accession>E0XTM0</accession>
<dbReference type="EMBL" id="GU474873">
    <property type="protein sequence ID" value="ADI17761.1"/>
    <property type="molecule type" value="Genomic_DNA"/>
</dbReference>
<reference evidence="1" key="1">
    <citation type="journal article" date="2011" name="Environ. Microbiol.">
        <title>Time-series analyses of Monterey Bay coastal microbial picoplankton using a 'genome proxy' microarray.</title>
        <authorList>
            <person name="Rich V.I."/>
            <person name="Pham V.D."/>
            <person name="Eppley J."/>
            <person name="Shi Y."/>
            <person name="DeLong E.F."/>
        </authorList>
    </citation>
    <scope>NUCLEOTIDE SEQUENCE</scope>
</reference>